<comment type="cofactor">
    <cofactor evidence="1">
        <name>Zn(2+)</name>
        <dbReference type="ChEBI" id="CHEBI:29105"/>
    </cofactor>
</comment>
<comment type="caution">
    <text evidence="9">The sequence shown here is derived from an EMBL/GenBank/DDBJ whole genome shotgun (WGS) entry which is preliminary data.</text>
</comment>
<feature type="active site" description="Proton donor/acceptor" evidence="6">
    <location>
        <position position="1173"/>
    </location>
</feature>
<gene>
    <name evidence="9" type="ORF">niasHT_001138</name>
</gene>
<dbReference type="InterPro" id="IPR040626">
    <property type="entry name" value="Pepdidase_M14_N"/>
</dbReference>
<dbReference type="InterPro" id="IPR050821">
    <property type="entry name" value="Cytosolic_carboxypeptidase"/>
</dbReference>
<feature type="compositionally biased region" description="Basic residues" evidence="7">
    <location>
        <begin position="192"/>
        <end position="207"/>
    </location>
</feature>
<dbReference type="SUPFAM" id="SSF53187">
    <property type="entry name" value="Zn-dependent exopeptidases"/>
    <property type="match status" value="1"/>
</dbReference>
<evidence type="ECO:0000256" key="4">
    <source>
        <dbReference type="ARBA" id="ARBA00023128"/>
    </source>
</evidence>
<dbReference type="Gene3D" id="2.60.40.3120">
    <property type="match status" value="1"/>
</dbReference>
<name>A0ABD2M0J2_9BILA</name>
<keyword evidence="4" id="KW-0496">Mitochondrion</keyword>
<accession>A0ABD2M0J2</accession>
<evidence type="ECO:0000256" key="5">
    <source>
        <dbReference type="ARBA" id="ARBA00043970"/>
    </source>
</evidence>
<dbReference type="Proteomes" id="UP001620626">
    <property type="component" value="Unassembled WGS sequence"/>
</dbReference>
<feature type="compositionally biased region" description="Polar residues" evidence="7">
    <location>
        <begin position="820"/>
        <end position="863"/>
    </location>
</feature>
<dbReference type="PANTHER" id="PTHR12756">
    <property type="entry name" value="CYTOSOLIC CARBOXYPEPTIDASE"/>
    <property type="match status" value="1"/>
</dbReference>
<sequence length="1220" mass="137001">MLQNICRWPSKAFFKAFFSLSKYSTRSREPSIKFLGTRHPQPKFDPSAMSSIATSSTSFGNAKTSTAPVKPAIDFTELPAKFRRKMISEEEIQVINSGVAIFGCPMSTDQLIYSGSLLSPICPSEIPSLISFLVDLCLERDSRVREQRSIACYILSKWTTEIESHPAIYSFLSNKPVILSTSPTSLGIISPIKKRKMVTQPNQKRRQRSEVGRRRTKSGDGTAKMKRKESRRKSKSKKAISSDKLSDEHNGRLSQAVSASEGVLPHAPGKRQRSRRKSLAMANISKRPPSFSALAPKKTQSSHILIPQQQRPSTSHGIRPSSKFKSQTSDASNCITQFDGNCCNEKTKKHDDEDALRRLFAAVEMTKDESCLILLCRIICGYLRHCKKTESRRRLRECIRLDAVGCCLRALRSLLSGPNNEMNRIAEDTLAYTILCFSAKDRKFLLKVRLSGVVPMFVSRLPPSENANSCHDQSHHSNHFHSHNRSPHSLLPFSFSAHPTALFRLIAFAVLCQNDAENRQLPSLGSHAAIAKYSRQTETELTLNYQKLFAELTKPELLTENVFAQDKQSIASPVNTEYEAIARMWAQRAKGVIHFVKLAFPDLVDCPTEGADGKNLRHFSPQADTDEYENATKITNEGADDAEMMKQMTEDGHDDEFEKRVVFDLDQLAHSQSEPPPLLDNDDALKIGTPVGAHLLFESRFESGNLRKATQVSPNGYELVLAPDINQCGVHFQWFFFQVSDMRSGVPYTFEIVNCAKSFSMFSEGMQPVLFSVVEAVRYKNPCWSRVGSSICYFPNPKLEHDLATPNNDDISADLQVDSVSSRTRLSNQSDETSFTSTPSVTGNDLSSKMQSRRQQTEKNNAQPKEEADNSLDGKQSKGKMKKTRTASSHKTAVEKGDGKRNFFSLRFTVQFAHEADVCYIAYHFPYTYSRLQATLERFLSSSSSHNIYVHRQTLTSTLCSNSVPLLTITAAPLEVKCREFVLVTARVHPGEANSSWIMHGVISFLLSSHPLAVRARELFIFKLVPMLNPDGVINGCQRCSLSGHDLNRVWNDPSPALHPTIYHAKGLLQYMADLAMKRPFAFVDLHGHSRKSNVFMYGNNLEESWRQSDRDAAVDTSAVFQPSFALLPQILDEISDSFALKNCAFSITKAKEFSARVTTWRQFGIEHVYTMESTYCGFDQGSKMGRQIKMEDMKLVGADLVKAMVKLWETRQQMHATDS</sequence>
<proteinExistence type="inferred from homology"/>
<feature type="compositionally biased region" description="Basic residues" evidence="7">
    <location>
        <begin position="268"/>
        <end position="278"/>
    </location>
</feature>
<dbReference type="Pfam" id="PF18027">
    <property type="entry name" value="Pepdidase_M14_N"/>
    <property type="match status" value="1"/>
</dbReference>
<evidence type="ECO:0000313" key="10">
    <source>
        <dbReference type="Proteomes" id="UP001620626"/>
    </source>
</evidence>
<evidence type="ECO:0000256" key="2">
    <source>
        <dbReference type="ARBA" id="ARBA00004173"/>
    </source>
</evidence>
<comment type="similarity">
    <text evidence="3 6">Belongs to the peptidase M14 family.</text>
</comment>
<evidence type="ECO:0000256" key="7">
    <source>
        <dbReference type="SAM" id="MobiDB-lite"/>
    </source>
</evidence>
<dbReference type="Pfam" id="PF00246">
    <property type="entry name" value="Peptidase_M14"/>
    <property type="match status" value="1"/>
</dbReference>
<dbReference type="PANTHER" id="PTHR12756:SF11">
    <property type="entry name" value="CYTOSOLIC CARBOXYPEPTIDASE 1"/>
    <property type="match status" value="1"/>
</dbReference>
<feature type="region of interest" description="Disordered" evidence="7">
    <location>
        <begin position="191"/>
        <end position="328"/>
    </location>
</feature>
<comment type="similarity">
    <text evidence="5">Belongs to the alpha-ketoglutarate dehydrogenase component 4 family.</text>
</comment>
<keyword evidence="10" id="KW-1185">Reference proteome</keyword>
<dbReference type="Pfam" id="PF10937">
    <property type="entry name" value="Kgd4-YMR31"/>
    <property type="match status" value="1"/>
</dbReference>
<organism evidence="9 10">
    <name type="scientific">Heterodera trifolii</name>
    <dbReference type="NCBI Taxonomy" id="157864"/>
    <lineage>
        <taxon>Eukaryota</taxon>
        <taxon>Metazoa</taxon>
        <taxon>Ecdysozoa</taxon>
        <taxon>Nematoda</taxon>
        <taxon>Chromadorea</taxon>
        <taxon>Rhabditida</taxon>
        <taxon>Tylenchina</taxon>
        <taxon>Tylenchomorpha</taxon>
        <taxon>Tylenchoidea</taxon>
        <taxon>Heteroderidae</taxon>
        <taxon>Heteroderinae</taxon>
        <taxon>Heterodera</taxon>
    </lineage>
</organism>
<comment type="subcellular location">
    <subcellularLocation>
        <location evidence="2">Mitochondrion</location>
    </subcellularLocation>
</comment>
<evidence type="ECO:0000256" key="1">
    <source>
        <dbReference type="ARBA" id="ARBA00001947"/>
    </source>
</evidence>
<feature type="domain" description="Peptidase M14" evidence="8">
    <location>
        <begin position="925"/>
        <end position="1209"/>
    </location>
</feature>
<dbReference type="AlphaFoldDB" id="A0ABD2M0J2"/>
<dbReference type="EMBL" id="JBICBT010000214">
    <property type="protein sequence ID" value="KAL3120325.1"/>
    <property type="molecule type" value="Genomic_DNA"/>
</dbReference>
<evidence type="ECO:0000256" key="6">
    <source>
        <dbReference type="PROSITE-ProRule" id="PRU01379"/>
    </source>
</evidence>
<dbReference type="PROSITE" id="PS52035">
    <property type="entry name" value="PEPTIDASE_M14"/>
    <property type="match status" value="1"/>
</dbReference>
<dbReference type="InterPro" id="IPR000834">
    <property type="entry name" value="Peptidase_M14"/>
</dbReference>
<dbReference type="GO" id="GO:0005739">
    <property type="term" value="C:mitochondrion"/>
    <property type="evidence" value="ECO:0007669"/>
    <property type="project" value="UniProtKB-SubCell"/>
</dbReference>
<dbReference type="InterPro" id="IPR020373">
    <property type="entry name" value="Kgd4/YMR-31"/>
</dbReference>
<feature type="compositionally biased region" description="Polar residues" evidence="7">
    <location>
        <begin position="298"/>
        <end position="316"/>
    </location>
</feature>
<reference evidence="9 10" key="1">
    <citation type="submission" date="2024-10" db="EMBL/GenBank/DDBJ databases">
        <authorList>
            <person name="Kim D."/>
        </authorList>
    </citation>
    <scope>NUCLEOTIDE SEQUENCE [LARGE SCALE GENOMIC DNA]</scope>
    <source>
        <strain evidence="9">BH-2024</strain>
    </source>
</reference>
<evidence type="ECO:0000259" key="8">
    <source>
        <dbReference type="PROSITE" id="PS52035"/>
    </source>
</evidence>
<feature type="compositionally biased region" description="Basic and acidic residues" evidence="7">
    <location>
        <begin position="240"/>
        <end position="251"/>
    </location>
</feature>
<feature type="compositionally biased region" description="Basic residues" evidence="7">
    <location>
        <begin position="224"/>
        <end position="238"/>
    </location>
</feature>
<feature type="region of interest" description="Disordered" evidence="7">
    <location>
        <begin position="820"/>
        <end position="894"/>
    </location>
</feature>
<dbReference type="Gene3D" id="3.40.630.10">
    <property type="entry name" value="Zn peptidases"/>
    <property type="match status" value="1"/>
</dbReference>
<evidence type="ECO:0000313" key="9">
    <source>
        <dbReference type="EMBL" id="KAL3120325.1"/>
    </source>
</evidence>
<protein>
    <recommendedName>
        <fullName evidence="8">Peptidase M14 domain-containing protein</fullName>
    </recommendedName>
</protein>
<evidence type="ECO:0000256" key="3">
    <source>
        <dbReference type="ARBA" id="ARBA00005988"/>
    </source>
</evidence>